<evidence type="ECO:0000313" key="1">
    <source>
        <dbReference type="EMBL" id="OQP65474.1"/>
    </source>
</evidence>
<reference evidence="1 2" key="1">
    <citation type="submission" date="2016-03" db="EMBL/GenBank/DDBJ databases">
        <title>Niastella vici sp. nov., isolated from farmland soil.</title>
        <authorList>
            <person name="Chen L."/>
            <person name="Wang D."/>
            <person name="Yang S."/>
            <person name="Wang G."/>
        </authorList>
    </citation>
    <scope>NUCLEOTIDE SEQUENCE [LARGE SCALE GENOMIC DNA]</scope>
    <source>
        <strain evidence="1 2">DJ57</strain>
    </source>
</reference>
<organism evidence="1 2">
    <name type="scientific">Niastella vici</name>
    <dbReference type="NCBI Taxonomy" id="1703345"/>
    <lineage>
        <taxon>Bacteria</taxon>
        <taxon>Pseudomonadati</taxon>
        <taxon>Bacteroidota</taxon>
        <taxon>Chitinophagia</taxon>
        <taxon>Chitinophagales</taxon>
        <taxon>Chitinophagaceae</taxon>
        <taxon>Niastella</taxon>
    </lineage>
</organism>
<sequence>MLVFMKKFEELYVDQITLLEKQGYNFSDQHSSLANTDFLGKLLYKFLKAYQKSNKLNQPNLFYISTTGLFKKIQDEIKIVFNYKYSLAEPALSIQSLYVTMKGIGKSIPLNSNAELPKADTILETMIKAYEAHPKKKYDDFLKALDTHKNLLIQKGFDEKGLDNQWIPIDKHMDRVMEGLKTGLLENIATPFLFIMFDVETKGYFNNKTDVVEFKFGYQYDPHTVSLGLKTLTAKMDDTKTYYLKTETDLPHSSTVHKHFSENQKLLREIIPALNNKYGHAKKVRPLK</sequence>
<dbReference type="EMBL" id="LVYD01000024">
    <property type="protein sequence ID" value="OQP65474.1"/>
    <property type="molecule type" value="Genomic_DNA"/>
</dbReference>
<accession>A0A1V9G4K0</accession>
<dbReference type="AlphaFoldDB" id="A0A1V9G4K0"/>
<protein>
    <submittedName>
        <fullName evidence="1">Uncharacterized protein</fullName>
    </submittedName>
</protein>
<proteinExistence type="predicted"/>
<keyword evidence="2" id="KW-1185">Reference proteome</keyword>
<dbReference type="Proteomes" id="UP000192796">
    <property type="component" value="Unassembled WGS sequence"/>
</dbReference>
<name>A0A1V9G4K0_9BACT</name>
<comment type="caution">
    <text evidence="1">The sequence shown here is derived from an EMBL/GenBank/DDBJ whole genome shotgun (WGS) entry which is preliminary data.</text>
</comment>
<gene>
    <name evidence="1" type="ORF">A3860_17575</name>
</gene>
<evidence type="ECO:0000313" key="2">
    <source>
        <dbReference type="Proteomes" id="UP000192796"/>
    </source>
</evidence>
<dbReference type="STRING" id="1703345.A3860_17575"/>